<dbReference type="EMBL" id="CP032364">
    <property type="protein sequence ID" value="AYA98577.1"/>
    <property type="molecule type" value="Genomic_DNA"/>
</dbReference>
<keyword evidence="2" id="KW-1185">Reference proteome</keyword>
<dbReference type="SUPFAM" id="SSF52540">
    <property type="entry name" value="P-loop containing nucleoside triphosphate hydrolases"/>
    <property type="match status" value="1"/>
</dbReference>
<evidence type="ECO:0000313" key="2">
    <source>
        <dbReference type="Proteomes" id="UP000265562"/>
    </source>
</evidence>
<dbReference type="InterPro" id="IPR027417">
    <property type="entry name" value="P-loop_NTPase"/>
</dbReference>
<dbReference type="Gene3D" id="3.40.50.300">
    <property type="entry name" value="P-loop containing nucleotide triphosphate hydrolases"/>
    <property type="match status" value="1"/>
</dbReference>
<reference evidence="1 2" key="1">
    <citation type="submission" date="2018-09" db="EMBL/GenBank/DDBJ databases">
        <title>Genome sequencing of Lachnoanaerobaculum umeaense DSM 23576.</title>
        <authorList>
            <person name="Kook J.-K."/>
            <person name="Park S.-N."/>
            <person name="Lim Y.K."/>
        </authorList>
    </citation>
    <scope>NUCLEOTIDE SEQUENCE [LARGE SCALE GENOMIC DNA]</scope>
    <source>
        <strain evidence="2">DSM 23576 \ CCUG 58757</strain>
    </source>
</reference>
<name>A0A385PZ62_9FIRM</name>
<dbReference type="Gene3D" id="3.40.50.10850">
    <property type="entry name" value="Ntrc-like two-domain protein"/>
    <property type="match status" value="1"/>
</dbReference>
<dbReference type="AlphaFoldDB" id="A0A385PZ62"/>
<organism evidence="1 2">
    <name type="scientific">Lachnoanaerobaculum umeaense</name>
    <dbReference type="NCBI Taxonomy" id="617123"/>
    <lineage>
        <taxon>Bacteria</taxon>
        <taxon>Bacillati</taxon>
        <taxon>Bacillota</taxon>
        <taxon>Clostridia</taxon>
        <taxon>Lachnospirales</taxon>
        <taxon>Lachnospiraceae</taxon>
        <taxon>Lachnoanaerobaculum</taxon>
    </lineage>
</organism>
<dbReference type="OrthoDB" id="9777019at2"/>
<dbReference type="Proteomes" id="UP000265562">
    <property type="component" value="Chromosome"/>
</dbReference>
<dbReference type="RefSeq" id="WP_111524448.1">
    <property type="nucleotide sequence ID" value="NZ_CP032364.1"/>
</dbReference>
<sequence>MRHIIAVIDTDIRFALKLSDFLSKEDRIPFKAVAYTSFHMYSNETSSMEIVAFITDLDNVDECISTGLPVILLSDDAMVKSKYTNSSKLFCSIFKFCGVHIIVDELLGFFSQNDSFGLNSTCKNTKVYGVYSPINRCGRSSLSVAFHSYFCSESNSSLLISFDEYDSVFAVLRKENSRDLSDVFYCYKTGDLNFAKLGECISRVEDLNILLPARYNEDLFYLSDNELTKFMNDILMANLFEIIVIDFGSIGRRSMQILDMCEKIFCPIMGESGSVESTKINEFKSLLGRNGYSEIIHKLHEIKLPKDDISTDIFNFTKLKRHDYFIQISKIAEGL</sequence>
<gene>
    <name evidence="1" type="ORF">D4A81_00735</name>
</gene>
<dbReference type="KEGG" id="lua:D4A81_00735"/>
<accession>A0A385PZ62</accession>
<proteinExistence type="predicted"/>
<evidence type="ECO:0000313" key="1">
    <source>
        <dbReference type="EMBL" id="AYA98577.1"/>
    </source>
</evidence>
<protein>
    <submittedName>
        <fullName evidence="1">AAA family ATPase</fullName>
    </submittedName>
</protein>